<evidence type="ECO:0000259" key="1">
    <source>
        <dbReference type="Pfam" id="PF01425"/>
    </source>
</evidence>
<gene>
    <name evidence="2" type="ORF">BJ878DRAFT_534793</name>
</gene>
<dbReference type="PANTHER" id="PTHR11895:SF169">
    <property type="entry name" value="GLUTAMYL-TRNA(GLN) AMIDOTRANSFERASE"/>
    <property type="match status" value="1"/>
</dbReference>
<accession>A0A9P7Z2J0</accession>
<dbReference type="EMBL" id="MU253929">
    <property type="protein sequence ID" value="KAG9244101.1"/>
    <property type="molecule type" value="Genomic_DNA"/>
</dbReference>
<dbReference type="Pfam" id="PF01425">
    <property type="entry name" value="Amidase"/>
    <property type="match status" value="1"/>
</dbReference>
<dbReference type="OrthoDB" id="196847at2759"/>
<protein>
    <submittedName>
        <fullName evidence="2">Amidase signature domain-containing protein</fullName>
    </submittedName>
</protein>
<sequence length="395" mass="42958">MINSLEAKLPELGKHARVMALLTYLMGTQVWMLEASKVVIDAVYERIEAYKEIQPSHWIHLQSLEEIEYDRPPLWGVPFSVKDSIDAAGVPTTVGCPAIAFVPSSSAPVFQKCIDNGAIFIGKVNMEQLATGMTGCRSSYGTLNSTFNPEYIVGGSSSGSAMSASQGLVSLSLGSDTAGSIRIPALFNGIVGFKPTKGTDSVRGVYPACSHHDCFSVPPASALSDCSAIYQQMFSQAAEAYYSALHYGSFVLERLTILPDGWFERNNQLLHPITRQVLEAALARETTAADLFRDLHKQTIVMVVPTAPFHSAIQEVELEPFATNVKLGSFRHFANAPDLVALAMPCGTYQNVAKKRQRLPFGITILAECGLDRELISLGKHLQEYLCELVGCDFG</sequence>
<comment type="caution">
    <text evidence="2">The sequence shown here is derived from an EMBL/GenBank/DDBJ whole genome shotgun (WGS) entry which is preliminary data.</text>
</comment>
<dbReference type="InterPro" id="IPR023631">
    <property type="entry name" value="Amidase_dom"/>
</dbReference>
<dbReference type="GO" id="GO:0003824">
    <property type="term" value="F:catalytic activity"/>
    <property type="evidence" value="ECO:0007669"/>
    <property type="project" value="InterPro"/>
</dbReference>
<evidence type="ECO:0000313" key="2">
    <source>
        <dbReference type="EMBL" id="KAG9244101.1"/>
    </source>
</evidence>
<dbReference type="InterPro" id="IPR036928">
    <property type="entry name" value="AS_sf"/>
</dbReference>
<dbReference type="Proteomes" id="UP000887226">
    <property type="component" value="Unassembled WGS sequence"/>
</dbReference>
<proteinExistence type="predicted"/>
<reference evidence="2" key="1">
    <citation type="journal article" date="2021" name="IMA Fungus">
        <title>Genomic characterization of three marine fungi, including Emericellopsis atlantica sp. nov. with signatures of a generalist lifestyle and marine biomass degradation.</title>
        <authorList>
            <person name="Hagestad O.C."/>
            <person name="Hou L."/>
            <person name="Andersen J.H."/>
            <person name="Hansen E.H."/>
            <person name="Altermark B."/>
            <person name="Li C."/>
            <person name="Kuhnert E."/>
            <person name="Cox R.J."/>
            <person name="Crous P.W."/>
            <person name="Spatafora J.W."/>
            <person name="Lail K."/>
            <person name="Amirebrahimi M."/>
            <person name="Lipzen A."/>
            <person name="Pangilinan J."/>
            <person name="Andreopoulos W."/>
            <person name="Hayes R.D."/>
            <person name="Ng V."/>
            <person name="Grigoriev I.V."/>
            <person name="Jackson S.A."/>
            <person name="Sutton T.D.S."/>
            <person name="Dobson A.D.W."/>
            <person name="Rama T."/>
        </authorList>
    </citation>
    <scope>NUCLEOTIDE SEQUENCE</scope>
    <source>
        <strain evidence="2">TRa3180A</strain>
    </source>
</reference>
<organism evidence="2 3">
    <name type="scientific">Calycina marina</name>
    <dbReference type="NCBI Taxonomy" id="1763456"/>
    <lineage>
        <taxon>Eukaryota</taxon>
        <taxon>Fungi</taxon>
        <taxon>Dikarya</taxon>
        <taxon>Ascomycota</taxon>
        <taxon>Pezizomycotina</taxon>
        <taxon>Leotiomycetes</taxon>
        <taxon>Helotiales</taxon>
        <taxon>Pezizellaceae</taxon>
        <taxon>Calycina</taxon>
    </lineage>
</organism>
<dbReference type="SUPFAM" id="SSF75304">
    <property type="entry name" value="Amidase signature (AS) enzymes"/>
    <property type="match status" value="1"/>
</dbReference>
<evidence type="ECO:0000313" key="3">
    <source>
        <dbReference type="Proteomes" id="UP000887226"/>
    </source>
</evidence>
<dbReference type="AlphaFoldDB" id="A0A9P7Z2J0"/>
<keyword evidence="3" id="KW-1185">Reference proteome</keyword>
<dbReference type="PANTHER" id="PTHR11895">
    <property type="entry name" value="TRANSAMIDASE"/>
    <property type="match status" value="1"/>
</dbReference>
<name>A0A9P7Z2J0_9HELO</name>
<dbReference type="Gene3D" id="3.90.1300.10">
    <property type="entry name" value="Amidase signature (AS) domain"/>
    <property type="match status" value="1"/>
</dbReference>
<feature type="domain" description="Amidase" evidence="1">
    <location>
        <begin position="66"/>
        <end position="240"/>
    </location>
</feature>
<dbReference type="InterPro" id="IPR000120">
    <property type="entry name" value="Amidase"/>
</dbReference>